<dbReference type="Gene3D" id="3.40.50.1970">
    <property type="match status" value="1"/>
</dbReference>
<dbReference type="Gene3D" id="1.20.1090.10">
    <property type="entry name" value="Dehydroquinate synthase-like - alpha domain"/>
    <property type="match status" value="1"/>
</dbReference>
<keyword evidence="12 18" id="KW-0547">Nucleotide-binding</keyword>
<feature type="binding site" evidence="18">
    <location>
        <position position="150"/>
    </location>
    <ligand>
        <name>NAD(+)</name>
        <dbReference type="ChEBI" id="CHEBI:57540"/>
    </ligand>
</feature>
<keyword evidence="10 18" id="KW-0028">Amino-acid biosynthesis</keyword>
<evidence type="ECO:0000256" key="4">
    <source>
        <dbReference type="ARBA" id="ARBA00004496"/>
    </source>
</evidence>
<comment type="cofactor">
    <cofactor evidence="2 18">
        <name>NAD(+)</name>
        <dbReference type="ChEBI" id="CHEBI:57540"/>
    </cofactor>
</comment>
<keyword evidence="22" id="KW-1185">Reference proteome</keyword>
<keyword evidence="17 18" id="KW-0170">Cobalt</keyword>
<reference evidence="21 22" key="1">
    <citation type="journal article" date="2018" name="Front. Microbiol.">
        <title>Genome-Based Analysis Reveals the Taxonomy and Diversity of the Family Idiomarinaceae.</title>
        <authorList>
            <person name="Liu Y."/>
            <person name="Lai Q."/>
            <person name="Shao Z."/>
        </authorList>
    </citation>
    <scope>NUCLEOTIDE SEQUENCE [LARGE SCALE GENOMIC DNA]</scope>
    <source>
        <strain evidence="21 22">GBSy1</strain>
    </source>
</reference>
<evidence type="ECO:0000256" key="2">
    <source>
        <dbReference type="ARBA" id="ARBA00001911"/>
    </source>
</evidence>
<evidence type="ECO:0000259" key="20">
    <source>
        <dbReference type="Pfam" id="PF24621"/>
    </source>
</evidence>
<evidence type="ECO:0000256" key="15">
    <source>
        <dbReference type="ARBA" id="ARBA00023141"/>
    </source>
</evidence>
<dbReference type="PANTHER" id="PTHR43622">
    <property type="entry name" value="3-DEHYDROQUINATE SYNTHASE"/>
    <property type="match status" value="1"/>
</dbReference>
<gene>
    <name evidence="18" type="primary">aroB</name>
    <name evidence="21" type="ORF">CWE12_09340</name>
</gene>
<evidence type="ECO:0000256" key="14">
    <source>
        <dbReference type="ARBA" id="ARBA00023027"/>
    </source>
</evidence>
<keyword evidence="13 18" id="KW-0862">Zinc</keyword>
<evidence type="ECO:0000313" key="21">
    <source>
        <dbReference type="EMBL" id="RUO29180.1"/>
    </source>
</evidence>
<dbReference type="InterPro" id="IPR030963">
    <property type="entry name" value="DHQ_synth_fam"/>
</dbReference>
<protein>
    <recommendedName>
        <fullName evidence="8 18">3-dehydroquinate synthase</fullName>
        <shortName evidence="18">DHQS</shortName>
        <ecNumber evidence="7 18">4.2.3.4</ecNumber>
    </recommendedName>
</protein>
<dbReference type="CDD" id="cd08195">
    <property type="entry name" value="DHQS"/>
    <property type="match status" value="1"/>
</dbReference>
<keyword evidence="16 18" id="KW-0456">Lyase</keyword>
<evidence type="ECO:0000256" key="18">
    <source>
        <dbReference type="HAMAP-Rule" id="MF_00110"/>
    </source>
</evidence>
<sequence>MQQLSVQLGTRSYPILVGSGLLSTLALHLKPYLNQQVFVITNQVVAPLYLEKIKAALSNDHQLDIFIMADGEEAKSLQTWQAALDALLASGFSRDCTVLALGGGVVGDLAGFVAASFHRGVDFVQIPTTLLAQVDSSVGGKTAVNHPRGKNLIGAFHQPRAVLIDTNCLRTLPQRELSAGLAEVIKYGVMADHDFFSWLENTMPALVGLDESKLEQAIVRSCAIKAQIVAADEKEQGQRALLNLGHTFGHAIEKAQGFGSWLHGEAVAAGIAIAADIACQRDMLSESDYQRTLQLLKAADLPVSAPVEMPWQQWQDLMLRDKKVKQGKVRFVLPENLGHAVLTAELDPELIRQAVSRQRDADSGKIHAH</sequence>
<evidence type="ECO:0000256" key="16">
    <source>
        <dbReference type="ARBA" id="ARBA00023239"/>
    </source>
</evidence>
<feature type="domain" description="3-dehydroquinate synthase N-terminal" evidence="19">
    <location>
        <begin position="66"/>
        <end position="178"/>
    </location>
</feature>
<evidence type="ECO:0000256" key="11">
    <source>
        <dbReference type="ARBA" id="ARBA00022723"/>
    </source>
</evidence>
<dbReference type="EC" id="4.2.3.4" evidence="7 18"/>
<accession>A0ABY0BXJ2</accession>
<evidence type="ECO:0000256" key="12">
    <source>
        <dbReference type="ARBA" id="ARBA00022741"/>
    </source>
</evidence>
<keyword evidence="14 18" id="KW-0520">NAD</keyword>
<dbReference type="SUPFAM" id="SSF56796">
    <property type="entry name" value="Dehydroquinate synthase-like"/>
    <property type="match status" value="1"/>
</dbReference>
<comment type="catalytic activity">
    <reaction evidence="1 18">
        <text>7-phospho-2-dehydro-3-deoxy-D-arabino-heptonate = 3-dehydroquinate + phosphate</text>
        <dbReference type="Rhea" id="RHEA:21968"/>
        <dbReference type="ChEBI" id="CHEBI:32364"/>
        <dbReference type="ChEBI" id="CHEBI:43474"/>
        <dbReference type="ChEBI" id="CHEBI:58394"/>
        <dbReference type="EC" id="4.2.3.4"/>
    </reaction>
</comment>
<dbReference type="InterPro" id="IPR016037">
    <property type="entry name" value="DHQ_synth_AroB"/>
</dbReference>
<comment type="similarity">
    <text evidence="6 18">Belongs to the sugar phosphate cyclases superfamily. Dehydroquinate synthase family.</text>
</comment>
<evidence type="ECO:0000256" key="10">
    <source>
        <dbReference type="ARBA" id="ARBA00022605"/>
    </source>
</evidence>
<evidence type="ECO:0000256" key="9">
    <source>
        <dbReference type="ARBA" id="ARBA00022490"/>
    </source>
</evidence>
<dbReference type="PANTHER" id="PTHR43622:SF7">
    <property type="entry name" value="3-DEHYDROQUINATE SYNTHASE, CHLOROPLASTIC"/>
    <property type="match status" value="1"/>
</dbReference>
<dbReference type="InterPro" id="IPR050071">
    <property type="entry name" value="Dehydroquinate_synthase"/>
</dbReference>
<evidence type="ECO:0000256" key="7">
    <source>
        <dbReference type="ARBA" id="ARBA00013031"/>
    </source>
</evidence>
<comment type="function">
    <text evidence="3 18">Catalyzes the conversion of 3-deoxy-D-arabino-heptulosonate 7-phosphate (DAHP) to dehydroquinate (DHQ).</text>
</comment>
<evidence type="ECO:0000256" key="5">
    <source>
        <dbReference type="ARBA" id="ARBA00004661"/>
    </source>
</evidence>
<evidence type="ECO:0000256" key="3">
    <source>
        <dbReference type="ARBA" id="ARBA00003485"/>
    </source>
</evidence>
<evidence type="ECO:0000256" key="8">
    <source>
        <dbReference type="ARBA" id="ARBA00017684"/>
    </source>
</evidence>
<feature type="binding site" evidence="18">
    <location>
        <begin position="70"/>
        <end position="75"/>
    </location>
    <ligand>
        <name>NAD(+)</name>
        <dbReference type="ChEBI" id="CHEBI:57540"/>
    </ligand>
</feature>
<comment type="subcellular location">
    <subcellularLocation>
        <location evidence="4 18">Cytoplasm</location>
    </subcellularLocation>
</comment>
<comment type="pathway">
    <text evidence="5 18">Metabolic intermediate biosynthesis; chorismate biosynthesis; chorismate from D-erythrose 4-phosphate and phosphoenolpyruvate: step 2/7.</text>
</comment>
<feature type="binding site" evidence="18">
    <location>
        <position position="183"/>
    </location>
    <ligand>
        <name>Zn(2+)</name>
        <dbReference type="ChEBI" id="CHEBI:29105"/>
    </ligand>
</feature>
<dbReference type="RefSeq" id="WP_126789442.1">
    <property type="nucleotide sequence ID" value="NZ_PIPN01000004.1"/>
</dbReference>
<keyword evidence="9 18" id="KW-0963">Cytoplasm</keyword>
<feature type="binding site" evidence="18">
    <location>
        <position position="246"/>
    </location>
    <ligand>
        <name>Zn(2+)</name>
        <dbReference type="ChEBI" id="CHEBI:29105"/>
    </ligand>
</feature>
<evidence type="ECO:0000256" key="17">
    <source>
        <dbReference type="ARBA" id="ARBA00023285"/>
    </source>
</evidence>
<dbReference type="InterPro" id="IPR056179">
    <property type="entry name" value="DHQS_C"/>
</dbReference>
<evidence type="ECO:0000259" key="19">
    <source>
        <dbReference type="Pfam" id="PF01761"/>
    </source>
</evidence>
<dbReference type="Proteomes" id="UP000287410">
    <property type="component" value="Unassembled WGS sequence"/>
</dbReference>
<feature type="binding site" evidence="18">
    <location>
        <position position="263"/>
    </location>
    <ligand>
        <name>Zn(2+)</name>
        <dbReference type="ChEBI" id="CHEBI:29105"/>
    </ligand>
</feature>
<organism evidence="21 22">
    <name type="scientific">Aliidiomarina sedimenti</name>
    <dbReference type="NCBI Taxonomy" id="1933879"/>
    <lineage>
        <taxon>Bacteria</taxon>
        <taxon>Pseudomonadati</taxon>
        <taxon>Pseudomonadota</taxon>
        <taxon>Gammaproteobacteria</taxon>
        <taxon>Alteromonadales</taxon>
        <taxon>Idiomarinaceae</taxon>
        <taxon>Aliidiomarina</taxon>
    </lineage>
</organism>
<evidence type="ECO:0000256" key="13">
    <source>
        <dbReference type="ARBA" id="ARBA00022833"/>
    </source>
</evidence>
<dbReference type="Pfam" id="PF24621">
    <property type="entry name" value="DHQS_C"/>
    <property type="match status" value="1"/>
</dbReference>
<dbReference type="Pfam" id="PF01761">
    <property type="entry name" value="DHQ_synthase"/>
    <property type="match status" value="1"/>
</dbReference>
<feature type="domain" description="3-dehydroquinate synthase C-terminal" evidence="20">
    <location>
        <begin position="180"/>
        <end position="324"/>
    </location>
</feature>
<evidence type="ECO:0000256" key="6">
    <source>
        <dbReference type="ARBA" id="ARBA00005412"/>
    </source>
</evidence>
<evidence type="ECO:0000313" key="22">
    <source>
        <dbReference type="Proteomes" id="UP000287410"/>
    </source>
</evidence>
<feature type="binding site" evidence="18">
    <location>
        <begin position="104"/>
        <end position="108"/>
    </location>
    <ligand>
        <name>NAD(+)</name>
        <dbReference type="ChEBI" id="CHEBI:57540"/>
    </ligand>
</feature>
<evidence type="ECO:0000256" key="1">
    <source>
        <dbReference type="ARBA" id="ARBA00001393"/>
    </source>
</evidence>
<keyword evidence="15 18" id="KW-0057">Aromatic amino acid biosynthesis</keyword>
<dbReference type="NCBIfam" id="TIGR01357">
    <property type="entry name" value="aroB"/>
    <property type="match status" value="1"/>
</dbReference>
<feature type="binding site" evidence="18">
    <location>
        <begin position="168"/>
        <end position="171"/>
    </location>
    <ligand>
        <name>NAD(+)</name>
        <dbReference type="ChEBI" id="CHEBI:57540"/>
    </ligand>
</feature>
<dbReference type="PIRSF" id="PIRSF001455">
    <property type="entry name" value="DHQ_synth"/>
    <property type="match status" value="1"/>
</dbReference>
<name>A0ABY0BXJ2_9GAMM</name>
<feature type="binding site" evidence="18">
    <location>
        <position position="141"/>
    </location>
    <ligand>
        <name>NAD(+)</name>
        <dbReference type="ChEBI" id="CHEBI:57540"/>
    </ligand>
</feature>
<proteinExistence type="inferred from homology"/>
<comment type="caution">
    <text evidence="21">The sequence shown here is derived from an EMBL/GenBank/DDBJ whole genome shotgun (WGS) entry which is preliminary data.</text>
</comment>
<feature type="binding site" evidence="18">
    <location>
        <begin position="128"/>
        <end position="129"/>
    </location>
    <ligand>
        <name>NAD(+)</name>
        <dbReference type="ChEBI" id="CHEBI:57540"/>
    </ligand>
</feature>
<dbReference type="InterPro" id="IPR030960">
    <property type="entry name" value="DHQS/DOIS_N"/>
</dbReference>
<dbReference type="HAMAP" id="MF_00110">
    <property type="entry name" value="DHQ_synthase"/>
    <property type="match status" value="1"/>
</dbReference>
<dbReference type="EMBL" id="PIPN01000004">
    <property type="protein sequence ID" value="RUO29180.1"/>
    <property type="molecule type" value="Genomic_DNA"/>
</dbReference>
<comment type="cofactor">
    <cofactor evidence="18">
        <name>Co(2+)</name>
        <dbReference type="ChEBI" id="CHEBI:48828"/>
    </cofactor>
    <cofactor evidence="18">
        <name>Zn(2+)</name>
        <dbReference type="ChEBI" id="CHEBI:29105"/>
    </cofactor>
    <text evidence="18">Binds 1 divalent metal cation per subunit. Can use either Co(2+) or Zn(2+).</text>
</comment>
<keyword evidence="11 18" id="KW-0479">Metal-binding</keyword>